<evidence type="ECO:0000313" key="4">
    <source>
        <dbReference type="Proteomes" id="UP000266841"/>
    </source>
</evidence>
<dbReference type="PANTHER" id="PTHR36220:SF1">
    <property type="entry name" value="GAMMA TUBULIN COMPLEX COMPONENT C-TERMINAL DOMAIN-CONTAINING PROTEIN"/>
    <property type="match status" value="1"/>
</dbReference>
<keyword evidence="4" id="KW-1185">Reference proteome</keyword>
<feature type="compositionally biased region" description="Basic and acidic residues" evidence="2">
    <location>
        <begin position="71"/>
        <end position="80"/>
    </location>
</feature>
<feature type="compositionally biased region" description="Basic and acidic residues" evidence="2">
    <location>
        <begin position="411"/>
        <end position="420"/>
    </location>
</feature>
<name>K0SZQ4_THAOC</name>
<evidence type="ECO:0000256" key="2">
    <source>
        <dbReference type="SAM" id="MobiDB-lite"/>
    </source>
</evidence>
<feature type="compositionally biased region" description="Low complexity" evidence="2">
    <location>
        <begin position="269"/>
        <end position="287"/>
    </location>
</feature>
<feature type="region of interest" description="Disordered" evidence="2">
    <location>
        <begin position="776"/>
        <end position="801"/>
    </location>
</feature>
<dbReference type="OMA" id="WHDDDWH"/>
<feature type="region of interest" description="Disordered" evidence="2">
    <location>
        <begin position="1331"/>
        <end position="1386"/>
    </location>
</feature>
<feature type="region of interest" description="Disordered" evidence="2">
    <location>
        <begin position="1"/>
        <end position="217"/>
    </location>
</feature>
<feature type="compositionally biased region" description="Basic and acidic residues" evidence="2">
    <location>
        <begin position="332"/>
        <end position="342"/>
    </location>
</feature>
<feature type="compositionally biased region" description="Low complexity" evidence="2">
    <location>
        <begin position="584"/>
        <end position="606"/>
    </location>
</feature>
<feature type="compositionally biased region" description="Low complexity" evidence="2">
    <location>
        <begin position="460"/>
        <end position="469"/>
    </location>
</feature>
<protein>
    <submittedName>
        <fullName evidence="3">Uncharacterized protein</fullName>
    </submittedName>
</protein>
<dbReference type="PANTHER" id="PTHR36220">
    <property type="entry name" value="UNNAMED PRODUCT"/>
    <property type="match status" value="1"/>
</dbReference>
<feature type="compositionally biased region" description="Basic and acidic residues" evidence="2">
    <location>
        <begin position="386"/>
        <end position="397"/>
    </location>
</feature>
<dbReference type="EMBL" id="AGNL01018094">
    <property type="protein sequence ID" value="EJK63657.1"/>
    <property type="molecule type" value="Genomic_DNA"/>
</dbReference>
<dbReference type="eggNOG" id="ENOG502S9TH">
    <property type="taxonomic scope" value="Eukaryota"/>
</dbReference>
<feature type="non-terminal residue" evidence="3">
    <location>
        <position position="1"/>
    </location>
</feature>
<feature type="region of interest" description="Disordered" evidence="2">
    <location>
        <begin position="249"/>
        <end position="643"/>
    </location>
</feature>
<feature type="compositionally biased region" description="Basic and acidic residues" evidence="2">
    <location>
        <begin position="200"/>
        <end position="210"/>
    </location>
</feature>
<feature type="compositionally biased region" description="Basic and acidic residues" evidence="2">
    <location>
        <begin position="299"/>
        <end position="314"/>
    </location>
</feature>
<feature type="compositionally biased region" description="Basic residues" evidence="2">
    <location>
        <begin position="518"/>
        <end position="528"/>
    </location>
</feature>
<comment type="caution">
    <text evidence="3">The sequence shown here is derived from an EMBL/GenBank/DDBJ whole genome shotgun (WGS) entry which is preliminary data.</text>
</comment>
<accession>K0SZQ4</accession>
<feature type="compositionally biased region" description="Gly residues" evidence="2">
    <location>
        <begin position="363"/>
        <end position="372"/>
    </location>
</feature>
<feature type="compositionally biased region" description="Basic and acidic residues" evidence="2">
    <location>
        <begin position="560"/>
        <end position="574"/>
    </location>
</feature>
<dbReference type="NCBIfam" id="NF012211">
    <property type="entry name" value="tand_rpt_95"/>
    <property type="match status" value="1"/>
</dbReference>
<sequence length="1990" mass="211594">GTEGAGRALARDPGTDKRADRRAGNGGARNKKEKKNRQRGNGGGGNASDKPAKKRASSSSTGSGNKKKANKRADRKDGAAKKAGRNSNGKKDDADDEEGGRTRRRSSLTSTCSTSSGATTGPIPRAAAAAGRTMAVDGAGTSRTPSPTRSTGAGKRRDDDDDYDDDDYDDDGYNDDKSRSRGKRNSYHDDFRSGKPGRGKRYDDDDRWHDGGYYLDDDDRYHYGSWYDPSWGGDWCSCPDFPREAGEFLKRKKKSDHHNATGGSDRMSARASSHAHAAETEAAPPHAHMTESEVSSLAERLRASLEAGKGRDGRGLLGGEHLARLGELGLDGDGRPGPEDGGRNLAWRSGKSGKSGRGKGGKSRGGSKGGKSNGWWSRSAGGGRGGWHDDDWHDDRPPGGIWGWHDDDDGNWSKDDDWSRGSKGGKSNGWWSRSSSGGKGKWHDDDWHTSWDGWDGGKGSSWDWGSSKDWGSKSGGGRWWGPGGRRCKCLHDPTLAPTLSPTLAPSLSPTLSPGRARDQRRRLAHTSHPRGLPVPPAAPGGADRRRRPVERRRGGSVPEPTHRHPDRRPGGERTVHRRAPGTARRVPPRQGVRRQGPVRVRGVRLAGRVRDGHGLLRRDGWGRGGAHAGTDDEPDAEPVAGTDAEPHLSHHIAFSNLSSIFPTFSPTLTPVSTPEINNVGSRIRPVVVPAGETTELNVLSDDVPAPPLPNPLRVTRIVDQATYGRCQVLRETAVMGIDVTYSAPPDYTGKDSCSYRACDSRGQCGDAFIFVDVEDNVRPTPRPTPRPTRQPSLTPSINDSGSVLRPVPVAAGGTTIVNVLENDEAATGTRLSVTAITENATNGNCAVGGNGRRVEYTPDAGFSGRDSCEYEACDTRGACGTARVYVRVVGGGSSAPTPSAPVTAPIVRPDGSLSDPIELPRDGSVTVAVLDNDTSAPPPPNPLTVTGIANQATFGLCTVQDGGKKVRYVPNQGYTGPDGCVYRACDTRNQCGEATVFVSVNSASAVPTYAPSVVPTGKPVSDTPTEAPSADPTPIPTQTPSSDPTETPTPIPTQTPSSDPTETPTLIPTQEPSFIPTLGPSLSPNDASFPTSFPTAEPSISPTSLPTSLPTYNPTVDLLSLQSPPLTPEINPDFDSTAEDTPKFINVLFNDQVAPGGGKLAVTLGSESNKGGNCTQSAGLFIRYSPPQGFVGTDECSYTACDELSRCGAALITITVIELSDPPTLEPTKQPTAAPEIVDDEFAVLADVTSRLNVLENDEAGIPPDGNSLRVISGSLSDQGGTCVPNDDGEFIVYAPLIGFTGVDRCTYEACDVINQCGTAAISISVQVTGSPSISPTLSPTESPTYSPTLDPSNSPTYSPTLSPTVEPTFEPSVPQSESPTRCDSVPRTFEEQRFEPVDGDLNYEYGSSISLINTTGFIGAPGADGPASIFSGAVYARDLRNETADDLNPPQKVTPEDPSPLARFGSDIDAAGTYLIVGSPDYSESGENVGQAEIFQRDPSGQTEDYTSLGSIDHPGAVDSNLQAKFGTSVAVTADGGAIAVGSIGDRVARAPDDVTESPDTGGNFGWSVDMNSDGTLMAVGAPFQEGGGKVYIFRNDGQGWTEYANITTRPLQGANDEFGFDVVLSDNSLLVVGARNAAGGDGKAYLYSIIPSEDTGSAEVVQVFNPIENGGLFGTSVAINAEGTRVVVGNPNPNGEGNAHLYYNDFNNDWKISEVVSPSVSADGTEFGYAVGVSTETLLVGSRYNTVNGERSGSAWAYVIEEVPDCVKSQPTQDEPSEIIPETNLPTSSIVTKSIAPTPSPEIIIPSGDPTSYPSEPIIQIEASTPTFSPTFTPTVSPTVSDLPPLPRTRFLAWSLLSANQLQIATDLGYTEESWNLLGSADIEHLTFFVLDSQQRKAVQSLGMITEDIWDCHINHYHGYFWSDLVESSLDQYYSALGWTKANWEEGSREPNSESKYWAQLTPNERSAARQLCYTEEIWDEWSIPDWS</sequence>
<feature type="compositionally biased region" description="Low complexity" evidence="2">
    <location>
        <begin position="107"/>
        <end position="151"/>
    </location>
</feature>
<dbReference type="Proteomes" id="UP000266841">
    <property type="component" value="Unassembled WGS sequence"/>
</dbReference>
<feature type="compositionally biased region" description="Acidic residues" evidence="2">
    <location>
        <begin position="159"/>
        <end position="173"/>
    </location>
</feature>
<reference evidence="3 4" key="1">
    <citation type="journal article" date="2012" name="Genome Biol.">
        <title>Genome and low-iron response of an oceanic diatom adapted to chronic iron limitation.</title>
        <authorList>
            <person name="Lommer M."/>
            <person name="Specht M."/>
            <person name="Roy A.S."/>
            <person name="Kraemer L."/>
            <person name="Andreson R."/>
            <person name="Gutowska M.A."/>
            <person name="Wolf J."/>
            <person name="Bergner S.V."/>
            <person name="Schilhabel M.B."/>
            <person name="Klostermeier U.C."/>
            <person name="Beiko R.G."/>
            <person name="Rosenstiel P."/>
            <person name="Hippler M."/>
            <person name="Laroche J."/>
        </authorList>
    </citation>
    <scope>NUCLEOTIDE SEQUENCE [LARGE SCALE GENOMIC DNA]</scope>
    <source>
        <strain evidence="3 4">CCMP1005</strain>
    </source>
</reference>
<dbReference type="Pfam" id="PF17963">
    <property type="entry name" value="Big_9"/>
    <property type="match status" value="4"/>
</dbReference>
<feature type="compositionally biased region" description="Polar residues" evidence="2">
    <location>
        <begin position="497"/>
        <end position="511"/>
    </location>
</feature>
<gene>
    <name evidence="3" type="ORF">THAOC_15673</name>
</gene>
<proteinExistence type="predicted"/>
<feature type="compositionally biased region" description="Basic residues" evidence="2">
    <location>
        <begin position="29"/>
        <end position="38"/>
    </location>
</feature>
<feature type="region of interest" description="Disordered" evidence="2">
    <location>
        <begin position="1008"/>
        <end position="1088"/>
    </location>
</feature>
<dbReference type="SMART" id="SM00191">
    <property type="entry name" value="Int_alpha"/>
    <property type="match status" value="3"/>
</dbReference>
<dbReference type="SUPFAM" id="SSF82171">
    <property type="entry name" value="DPP6 N-terminal domain-like"/>
    <property type="match status" value="1"/>
</dbReference>
<evidence type="ECO:0000256" key="1">
    <source>
        <dbReference type="PROSITE-ProRule" id="PRU00803"/>
    </source>
</evidence>
<feature type="compositionally biased region" description="Basic and acidic residues" evidence="2">
    <location>
        <begin position="608"/>
        <end position="621"/>
    </location>
</feature>
<feature type="compositionally biased region" description="Basic and acidic residues" evidence="2">
    <location>
        <begin position="9"/>
        <end position="23"/>
    </location>
</feature>
<feature type="compositionally biased region" description="Polar residues" evidence="2">
    <location>
        <begin position="1331"/>
        <end position="1366"/>
    </location>
</feature>
<organism evidence="3 4">
    <name type="scientific">Thalassiosira oceanica</name>
    <name type="common">Marine diatom</name>
    <dbReference type="NCBI Taxonomy" id="159749"/>
    <lineage>
        <taxon>Eukaryota</taxon>
        <taxon>Sar</taxon>
        <taxon>Stramenopiles</taxon>
        <taxon>Ochrophyta</taxon>
        <taxon>Bacillariophyta</taxon>
        <taxon>Coscinodiscophyceae</taxon>
        <taxon>Thalassiosirophycidae</taxon>
        <taxon>Thalassiosirales</taxon>
        <taxon>Thalassiosiraceae</taxon>
        <taxon>Thalassiosira</taxon>
    </lineage>
</organism>
<evidence type="ECO:0000313" key="3">
    <source>
        <dbReference type="EMBL" id="EJK63657.1"/>
    </source>
</evidence>
<dbReference type="Gene3D" id="2.60.40.2810">
    <property type="match status" value="1"/>
</dbReference>
<feature type="compositionally biased region" description="Polar residues" evidence="2">
    <location>
        <begin position="1062"/>
        <end position="1072"/>
    </location>
</feature>
<feature type="compositionally biased region" description="Gly residues" evidence="2">
    <location>
        <begin position="473"/>
        <end position="484"/>
    </location>
</feature>
<feature type="repeat" description="FG-GAP" evidence="1">
    <location>
        <begin position="1552"/>
        <end position="1604"/>
    </location>
</feature>
<dbReference type="InterPro" id="IPR013519">
    <property type="entry name" value="Int_alpha_beta-p"/>
</dbReference>
<dbReference type="Gene3D" id="2.60.40.3440">
    <property type="match status" value="1"/>
</dbReference>
<dbReference type="PROSITE" id="PS51470">
    <property type="entry name" value="FG_GAP"/>
    <property type="match status" value="1"/>
</dbReference>